<accession>A0A0W0YUG8</accession>
<evidence type="ECO:0000313" key="2">
    <source>
        <dbReference type="Proteomes" id="UP000054621"/>
    </source>
</evidence>
<organism evidence="1 2">
    <name type="scientific">Legionella sainthelensi</name>
    <dbReference type="NCBI Taxonomy" id="28087"/>
    <lineage>
        <taxon>Bacteria</taxon>
        <taxon>Pseudomonadati</taxon>
        <taxon>Pseudomonadota</taxon>
        <taxon>Gammaproteobacteria</taxon>
        <taxon>Legionellales</taxon>
        <taxon>Legionellaceae</taxon>
        <taxon>Legionella</taxon>
    </lineage>
</organism>
<dbReference type="RefSeq" id="WP_232002411.1">
    <property type="nucleotide sequence ID" value="NZ_CAAAJE010000021.1"/>
</dbReference>
<comment type="caution">
    <text evidence="1">The sequence shown here is derived from an EMBL/GenBank/DDBJ whole genome shotgun (WGS) entry which is preliminary data.</text>
</comment>
<dbReference type="PATRIC" id="fig|28087.4.peg.142"/>
<dbReference type="AlphaFoldDB" id="A0A0W0YUG8"/>
<sequence>METFFDKNIKKESKDTNLLIVILADDYRLKMAGLPIIHALHHAKHHKNSSAVIVMTNGDIIDLATADLKKIKLEGTQKTRGGEAYLPIALNQLKDQVKPLGENRFDLSLVIGGEPGEVNITEDLSMELFKFNKERMNEKGIIRIQICNFADKKIGDSNAVFANEITPDFCLCSIPKGYSIIAPQGTRAIDLPREETGFMDTFIFNEHKASLKHMLSDKKNISNEQIINAMPNIEVEIVDLNELYKKNASPSPGF</sequence>
<evidence type="ECO:0000313" key="1">
    <source>
        <dbReference type="EMBL" id="KTD60383.1"/>
    </source>
</evidence>
<reference evidence="1 2" key="1">
    <citation type="submission" date="2015-11" db="EMBL/GenBank/DDBJ databases">
        <title>Genomic analysis of 38 Legionella species identifies large and diverse effector repertoires.</title>
        <authorList>
            <person name="Burstein D."/>
            <person name="Amaro F."/>
            <person name="Zusman T."/>
            <person name="Lifshitz Z."/>
            <person name="Cohen O."/>
            <person name="Gilbert J.A."/>
            <person name="Pupko T."/>
            <person name="Shuman H.A."/>
            <person name="Segal G."/>
        </authorList>
    </citation>
    <scope>NUCLEOTIDE SEQUENCE [LARGE SCALE GENOMIC DNA]</scope>
    <source>
        <strain evidence="1 2">Mt.St.Helens-4</strain>
    </source>
</reference>
<gene>
    <name evidence="1" type="ORF">Lsai_0133</name>
</gene>
<protein>
    <submittedName>
        <fullName evidence="1">Uncharacterized protein</fullName>
    </submittedName>
</protein>
<dbReference type="eggNOG" id="ENOG50310Z2">
    <property type="taxonomic scope" value="Bacteria"/>
</dbReference>
<name>A0A0W0YUG8_9GAMM</name>
<proteinExistence type="predicted"/>
<dbReference type="Proteomes" id="UP000054621">
    <property type="component" value="Unassembled WGS sequence"/>
</dbReference>
<dbReference type="EMBL" id="LNYV01000002">
    <property type="protein sequence ID" value="KTD60383.1"/>
    <property type="molecule type" value="Genomic_DNA"/>
</dbReference>